<gene>
    <name evidence="4 5" type="primary">dtd</name>
    <name evidence="5" type="ORF">Pmgp_03136</name>
</gene>
<sequence length="149" mass="16034">MRAVVQRVARGSVAVDGRVVGEIGRGLVVLLGVGRGDTTGEASYLADKIANLRVFEDADGKMNLSVIDTGGAVLAISQFTLYGDCRKGRRPGFSEACSPDEAKELYNIFVKELEKLGLKVATGCFREHMTVEIINDGPVTLLLDSKKNF</sequence>
<comment type="subunit">
    <text evidence="4">Homodimer.</text>
</comment>
<comment type="function">
    <text evidence="4">An aminoacyl-tRNA editing enzyme that deacylates mischarged D-aminoacyl-tRNAs. Also deacylates mischarged glycyl-tRNA(Ala), protecting cells against glycine mischarging by AlaRS. Acts via tRNA-based rather than protein-based catalysis; rejects L-amino acids rather than detecting D-amino acids in the active site. By recycling D-aminoacyl-tRNA to D-amino acids and free tRNA molecules, this enzyme counteracts the toxicity associated with the formation of D-aminoacyl-tRNA entities in vivo and helps enforce protein L-homochirality.</text>
</comment>
<dbReference type="AlphaFoldDB" id="A0A4Y7RKS1"/>
<keyword evidence="6" id="KW-1185">Reference proteome</keyword>
<dbReference type="RefSeq" id="WP_134215027.1">
    <property type="nucleotide sequence ID" value="NZ_QFFZ01000048.1"/>
</dbReference>
<evidence type="ECO:0000256" key="2">
    <source>
        <dbReference type="ARBA" id="ARBA00022555"/>
    </source>
</evidence>
<organism evidence="5 6">
    <name type="scientific">Pelotomaculum propionicicum</name>
    <dbReference type="NCBI Taxonomy" id="258475"/>
    <lineage>
        <taxon>Bacteria</taxon>
        <taxon>Bacillati</taxon>
        <taxon>Bacillota</taxon>
        <taxon>Clostridia</taxon>
        <taxon>Eubacteriales</taxon>
        <taxon>Desulfotomaculaceae</taxon>
        <taxon>Pelotomaculum</taxon>
    </lineage>
</organism>
<evidence type="ECO:0000256" key="1">
    <source>
        <dbReference type="ARBA" id="ARBA00009673"/>
    </source>
</evidence>
<dbReference type="Gene3D" id="3.50.80.10">
    <property type="entry name" value="D-tyrosyl-tRNA(Tyr) deacylase"/>
    <property type="match status" value="1"/>
</dbReference>
<dbReference type="GO" id="GO:0000049">
    <property type="term" value="F:tRNA binding"/>
    <property type="evidence" value="ECO:0007669"/>
    <property type="project" value="UniProtKB-UniRule"/>
</dbReference>
<comment type="domain">
    <text evidence="4">A Gly-cisPro motif from one monomer fits into the active site of the other monomer to allow specific chiral rejection of L-amino acids.</text>
</comment>
<dbReference type="FunFam" id="3.50.80.10:FF:000001">
    <property type="entry name" value="D-aminoacyl-tRNA deacylase"/>
    <property type="match status" value="1"/>
</dbReference>
<comment type="catalytic activity">
    <reaction evidence="4">
        <text>glycyl-tRNA(Ala) + H2O = tRNA(Ala) + glycine + H(+)</text>
        <dbReference type="Rhea" id="RHEA:53744"/>
        <dbReference type="Rhea" id="RHEA-COMP:9657"/>
        <dbReference type="Rhea" id="RHEA-COMP:13640"/>
        <dbReference type="ChEBI" id="CHEBI:15377"/>
        <dbReference type="ChEBI" id="CHEBI:15378"/>
        <dbReference type="ChEBI" id="CHEBI:57305"/>
        <dbReference type="ChEBI" id="CHEBI:78442"/>
        <dbReference type="ChEBI" id="CHEBI:78522"/>
    </reaction>
</comment>
<dbReference type="GO" id="GO:0051500">
    <property type="term" value="F:D-tyrosyl-tRNA(Tyr) deacylase activity"/>
    <property type="evidence" value="ECO:0007669"/>
    <property type="project" value="TreeGrafter"/>
</dbReference>
<feature type="short sequence motif" description="Gly-cisPro motif, important for rejection of L-amino acids" evidence="4">
    <location>
        <begin position="137"/>
        <end position="138"/>
    </location>
</feature>
<dbReference type="EMBL" id="QFFZ01000048">
    <property type="protein sequence ID" value="TEB09426.1"/>
    <property type="molecule type" value="Genomic_DNA"/>
</dbReference>
<dbReference type="EC" id="3.1.1.-" evidence="4"/>
<dbReference type="HAMAP" id="MF_00518">
    <property type="entry name" value="Deacylase_Dtd"/>
    <property type="match status" value="1"/>
</dbReference>
<name>A0A4Y7RKS1_9FIRM</name>
<dbReference type="InterPro" id="IPR003732">
    <property type="entry name" value="Daa-tRNA_deacyls_DTD"/>
</dbReference>
<dbReference type="GO" id="GO:0106026">
    <property type="term" value="F:Gly-tRNA(Ala) deacylase activity"/>
    <property type="evidence" value="ECO:0007669"/>
    <property type="project" value="UniProtKB-UniRule"/>
</dbReference>
<accession>A0A4Y7RKS1</accession>
<comment type="caution">
    <text evidence="5">The sequence shown here is derived from an EMBL/GenBank/DDBJ whole genome shotgun (WGS) entry which is preliminary data.</text>
</comment>
<keyword evidence="4" id="KW-0694">RNA-binding</keyword>
<keyword evidence="3 4" id="KW-0378">Hydrolase</keyword>
<keyword evidence="4" id="KW-0963">Cytoplasm</keyword>
<dbReference type="PANTHER" id="PTHR10472">
    <property type="entry name" value="D-TYROSYL-TRNA TYR DEACYLASE"/>
    <property type="match status" value="1"/>
</dbReference>
<evidence type="ECO:0000313" key="6">
    <source>
        <dbReference type="Proteomes" id="UP000297597"/>
    </source>
</evidence>
<dbReference type="CDD" id="cd00563">
    <property type="entry name" value="Dtyr_deacylase"/>
    <property type="match status" value="1"/>
</dbReference>
<dbReference type="GO" id="GO:0019478">
    <property type="term" value="P:D-amino acid catabolic process"/>
    <property type="evidence" value="ECO:0007669"/>
    <property type="project" value="UniProtKB-UniRule"/>
</dbReference>
<dbReference type="GO" id="GO:0043908">
    <property type="term" value="F:Ser(Gly)-tRNA(Ala) hydrolase activity"/>
    <property type="evidence" value="ECO:0007669"/>
    <property type="project" value="UniProtKB-UniRule"/>
</dbReference>
<comment type="similarity">
    <text evidence="1 4">Belongs to the DTD family.</text>
</comment>
<keyword evidence="2 4" id="KW-0820">tRNA-binding</keyword>
<dbReference type="PANTHER" id="PTHR10472:SF5">
    <property type="entry name" value="D-AMINOACYL-TRNA DEACYLASE 1"/>
    <property type="match status" value="1"/>
</dbReference>
<dbReference type="Proteomes" id="UP000297597">
    <property type="component" value="Unassembled WGS sequence"/>
</dbReference>
<evidence type="ECO:0000256" key="3">
    <source>
        <dbReference type="ARBA" id="ARBA00022801"/>
    </source>
</evidence>
<dbReference type="GO" id="GO:0005737">
    <property type="term" value="C:cytoplasm"/>
    <property type="evidence" value="ECO:0007669"/>
    <property type="project" value="UniProtKB-SubCell"/>
</dbReference>
<dbReference type="SUPFAM" id="SSF69500">
    <property type="entry name" value="DTD-like"/>
    <property type="match status" value="1"/>
</dbReference>
<proteinExistence type="inferred from homology"/>
<dbReference type="EC" id="3.1.1.96" evidence="4"/>
<evidence type="ECO:0000313" key="5">
    <source>
        <dbReference type="EMBL" id="TEB09426.1"/>
    </source>
</evidence>
<dbReference type="Pfam" id="PF02580">
    <property type="entry name" value="Tyr_Deacylase"/>
    <property type="match status" value="1"/>
</dbReference>
<comment type="subcellular location">
    <subcellularLocation>
        <location evidence="4">Cytoplasm</location>
    </subcellularLocation>
</comment>
<reference evidence="5 6" key="1">
    <citation type="journal article" date="2018" name="Environ. Microbiol.">
        <title>Novel energy conservation strategies and behaviour of Pelotomaculum schinkii driving syntrophic propionate catabolism.</title>
        <authorList>
            <person name="Hidalgo-Ahumada C.A.P."/>
            <person name="Nobu M.K."/>
            <person name="Narihiro T."/>
            <person name="Tamaki H."/>
            <person name="Liu W.T."/>
            <person name="Kamagata Y."/>
            <person name="Stams A.J.M."/>
            <person name="Imachi H."/>
            <person name="Sousa D.Z."/>
        </authorList>
    </citation>
    <scope>NUCLEOTIDE SEQUENCE [LARGE SCALE GENOMIC DNA]</scope>
    <source>
        <strain evidence="5 6">MGP</strain>
    </source>
</reference>
<protein>
    <recommendedName>
        <fullName evidence="4">D-aminoacyl-tRNA deacylase</fullName>
        <shortName evidence="4">DTD</shortName>
        <ecNumber evidence="4">3.1.1.96</ecNumber>
    </recommendedName>
    <alternativeName>
        <fullName evidence="4">Gly-tRNA(Ala) deacylase</fullName>
        <ecNumber evidence="4">3.1.1.-</ecNumber>
    </alternativeName>
</protein>
<comment type="catalytic activity">
    <reaction evidence="4">
        <text>a D-aminoacyl-tRNA + H2O = a tRNA + a D-alpha-amino acid + H(+)</text>
        <dbReference type="Rhea" id="RHEA:13953"/>
        <dbReference type="Rhea" id="RHEA-COMP:10123"/>
        <dbReference type="Rhea" id="RHEA-COMP:10124"/>
        <dbReference type="ChEBI" id="CHEBI:15377"/>
        <dbReference type="ChEBI" id="CHEBI:15378"/>
        <dbReference type="ChEBI" id="CHEBI:59871"/>
        <dbReference type="ChEBI" id="CHEBI:78442"/>
        <dbReference type="ChEBI" id="CHEBI:79333"/>
        <dbReference type="EC" id="3.1.1.96"/>
    </reaction>
</comment>
<dbReference type="InterPro" id="IPR023509">
    <property type="entry name" value="DTD-like_sf"/>
</dbReference>
<evidence type="ECO:0000256" key="4">
    <source>
        <dbReference type="HAMAP-Rule" id="MF_00518"/>
    </source>
</evidence>
<dbReference type="OrthoDB" id="9801395at2"/>
<dbReference type="NCBIfam" id="TIGR00256">
    <property type="entry name" value="D-aminoacyl-tRNA deacylase"/>
    <property type="match status" value="1"/>
</dbReference>